<dbReference type="AlphaFoldDB" id="A0A238XTS0"/>
<feature type="domain" description="DUF4296" evidence="1">
    <location>
        <begin position="18"/>
        <end position="98"/>
    </location>
</feature>
<gene>
    <name evidence="2" type="ORF">SAMN06269173_104371</name>
</gene>
<sequence>MLTLLATACEKPDEAVPPAQLVPKDKMAGLLVELHTLEARIDATGLPMDSARAMYVQQQKSLLWRYQVTDSSFQQSYRYYAVHGKDLDEIYGVVIDTLGLREVRQGGTQPGPSHP</sequence>
<evidence type="ECO:0000259" key="1">
    <source>
        <dbReference type="Pfam" id="PF14129"/>
    </source>
</evidence>
<name>A0A238XTS0_9BACT</name>
<evidence type="ECO:0000313" key="2">
    <source>
        <dbReference type="EMBL" id="SNR61958.1"/>
    </source>
</evidence>
<organism evidence="2 3">
    <name type="scientific">Hymenobacter mucosus</name>
    <dbReference type="NCBI Taxonomy" id="1411120"/>
    <lineage>
        <taxon>Bacteria</taxon>
        <taxon>Pseudomonadati</taxon>
        <taxon>Bacteroidota</taxon>
        <taxon>Cytophagia</taxon>
        <taxon>Cytophagales</taxon>
        <taxon>Hymenobacteraceae</taxon>
        <taxon>Hymenobacter</taxon>
    </lineage>
</organism>
<dbReference type="EMBL" id="FZNS01000004">
    <property type="protein sequence ID" value="SNR61958.1"/>
    <property type="molecule type" value="Genomic_DNA"/>
</dbReference>
<evidence type="ECO:0000313" key="3">
    <source>
        <dbReference type="Proteomes" id="UP000198310"/>
    </source>
</evidence>
<dbReference type="InterPro" id="IPR025381">
    <property type="entry name" value="DUF4296"/>
</dbReference>
<accession>A0A238XTS0</accession>
<reference evidence="3" key="1">
    <citation type="submission" date="2017-06" db="EMBL/GenBank/DDBJ databases">
        <authorList>
            <person name="Varghese N."/>
            <person name="Submissions S."/>
        </authorList>
    </citation>
    <scope>NUCLEOTIDE SEQUENCE [LARGE SCALE GENOMIC DNA]</scope>
    <source>
        <strain evidence="3">DSM 28041</strain>
    </source>
</reference>
<proteinExistence type="predicted"/>
<dbReference type="Proteomes" id="UP000198310">
    <property type="component" value="Unassembled WGS sequence"/>
</dbReference>
<protein>
    <recommendedName>
        <fullName evidence="1">DUF4296 domain-containing protein</fullName>
    </recommendedName>
</protein>
<keyword evidence="3" id="KW-1185">Reference proteome</keyword>
<dbReference type="Pfam" id="PF14129">
    <property type="entry name" value="DUF4296"/>
    <property type="match status" value="1"/>
</dbReference>